<reference evidence="3 4" key="1">
    <citation type="submission" date="2024-08" db="EMBL/GenBank/DDBJ databases">
        <authorList>
            <person name="Cucini C."/>
            <person name="Frati F."/>
        </authorList>
    </citation>
    <scope>NUCLEOTIDE SEQUENCE [LARGE SCALE GENOMIC DNA]</scope>
</reference>
<evidence type="ECO:0000313" key="3">
    <source>
        <dbReference type="EMBL" id="CAL8117329.1"/>
    </source>
</evidence>
<dbReference type="Proteomes" id="UP001642540">
    <property type="component" value="Unassembled WGS sequence"/>
</dbReference>
<keyword evidence="2" id="KW-0732">Signal</keyword>
<feature type="region of interest" description="Disordered" evidence="1">
    <location>
        <begin position="186"/>
        <end position="221"/>
    </location>
</feature>
<evidence type="ECO:0000256" key="2">
    <source>
        <dbReference type="SAM" id="SignalP"/>
    </source>
</evidence>
<evidence type="ECO:0000256" key="1">
    <source>
        <dbReference type="SAM" id="MobiDB-lite"/>
    </source>
</evidence>
<feature type="signal peptide" evidence="2">
    <location>
        <begin position="1"/>
        <end position="18"/>
    </location>
</feature>
<name>A0ABP1R1W2_9HEXA</name>
<gene>
    <name evidence="3" type="ORF">ODALV1_LOCUS17640</name>
</gene>
<comment type="caution">
    <text evidence="3">The sequence shown here is derived from an EMBL/GenBank/DDBJ whole genome shotgun (WGS) entry which is preliminary data.</text>
</comment>
<organism evidence="3 4">
    <name type="scientific">Orchesella dallaii</name>
    <dbReference type="NCBI Taxonomy" id="48710"/>
    <lineage>
        <taxon>Eukaryota</taxon>
        <taxon>Metazoa</taxon>
        <taxon>Ecdysozoa</taxon>
        <taxon>Arthropoda</taxon>
        <taxon>Hexapoda</taxon>
        <taxon>Collembola</taxon>
        <taxon>Entomobryomorpha</taxon>
        <taxon>Entomobryoidea</taxon>
        <taxon>Orchesellidae</taxon>
        <taxon>Orchesellinae</taxon>
        <taxon>Orchesella</taxon>
    </lineage>
</organism>
<dbReference type="EMBL" id="CAXLJM020000054">
    <property type="protein sequence ID" value="CAL8117329.1"/>
    <property type="molecule type" value="Genomic_DNA"/>
</dbReference>
<evidence type="ECO:0000313" key="4">
    <source>
        <dbReference type="Proteomes" id="UP001642540"/>
    </source>
</evidence>
<keyword evidence="4" id="KW-1185">Reference proteome</keyword>
<proteinExistence type="predicted"/>
<protein>
    <submittedName>
        <fullName evidence="3">Uncharacterized protein</fullName>
    </submittedName>
</protein>
<accession>A0ABP1R1W2</accession>
<feature type="compositionally biased region" description="Polar residues" evidence="1">
    <location>
        <begin position="195"/>
        <end position="207"/>
    </location>
</feature>
<feature type="chain" id="PRO_5046491909" evidence="2">
    <location>
        <begin position="19"/>
        <end position="250"/>
    </location>
</feature>
<feature type="compositionally biased region" description="Low complexity" evidence="1">
    <location>
        <begin position="208"/>
        <end position="221"/>
    </location>
</feature>
<sequence length="250" mass="27697">MKILIFLIIVLQISCSLTCFTSASRKKLRSTWEIQCKHGVKNGNGRQAALARAIPCLLFSVTKEWSREKGEIQQDAVSELKDIVVFLNDEEIKSMVQFEEVHATISVEFDNGTYFVKVLEADNIVGPNAFRIKRHAVGTPFDVSIQICEQSCVPSYAYGGKSLDDNGQNHVQLAGLPYGKRRHYTAKPRVPASKPVTSTVRQNSTKATTTTTTSTTSTSTTLLLPQPPLLLQPRLPQQQSVPQPSLPQQQ</sequence>